<keyword evidence="3" id="KW-0274">FAD</keyword>
<dbReference type="InterPro" id="IPR002938">
    <property type="entry name" value="FAD-bd"/>
</dbReference>
<feature type="region of interest" description="Disordered" evidence="6">
    <location>
        <begin position="443"/>
        <end position="469"/>
    </location>
</feature>
<dbReference type="PANTHER" id="PTHR13789">
    <property type="entry name" value="MONOOXYGENASE"/>
    <property type="match status" value="1"/>
</dbReference>
<evidence type="ECO:0000256" key="2">
    <source>
        <dbReference type="ARBA" id="ARBA00022630"/>
    </source>
</evidence>
<dbReference type="OMA" id="PPTHESM"/>
<keyword evidence="2" id="KW-0285">Flavoprotein</keyword>
<proteinExistence type="inferred from homology"/>
<dbReference type="STRING" id="28573.A0A0U1LMD9"/>
<evidence type="ECO:0000256" key="5">
    <source>
        <dbReference type="ARBA" id="ARBA00023033"/>
    </source>
</evidence>
<protein>
    <recommendedName>
        <fullName evidence="7">FAD-binding domain-containing protein</fullName>
    </recommendedName>
</protein>
<keyword evidence="5" id="KW-0503">Monooxygenase</keyword>
<evidence type="ECO:0000256" key="1">
    <source>
        <dbReference type="ARBA" id="ARBA00007992"/>
    </source>
</evidence>
<dbReference type="PRINTS" id="PR00420">
    <property type="entry name" value="RNGMNOXGNASE"/>
</dbReference>
<dbReference type="GO" id="GO:0071949">
    <property type="term" value="F:FAD binding"/>
    <property type="evidence" value="ECO:0007669"/>
    <property type="project" value="InterPro"/>
</dbReference>
<evidence type="ECO:0000259" key="7">
    <source>
        <dbReference type="Pfam" id="PF01494"/>
    </source>
</evidence>
<dbReference type="AlphaFoldDB" id="A0A0U1LMD9"/>
<accession>A0A0U1LMD9</accession>
<feature type="compositionally biased region" description="Low complexity" evidence="6">
    <location>
        <begin position="443"/>
        <end position="468"/>
    </location>
</feature>
<evidence type="ECO:0000313" key="8">
    <source>
        <dbReference type="EMBL" id="CRG83470.1"/>
    </source>
</evidence>
<sequence length="483" mass="52859">MLRDILIIGSGITGLSAALSLSHHLSPLIPDLRITIFERHFVPSTSGGAIGLSPVAFRHLDYLGVLDELVRFGAEAGADVDAIEIFSARTGKSLGQVDYKGKHGTGFSADNKCHRVCGEAVQNQEQKTYKGGRVMRITLTLAMLAAIEKRGNIKIVFGKALSKATLLDPDNKIEVLFKDHSSATGDLLLGCDGVHSVTLQSTIKTDSLKTSPHFRGTSLNFSKSGSFLMTFCNKHHEDIFLSVMLECCEEAVEGHTVNDDDDEPKRSMIRDSLRREVSLRYSHSSVPCIKEVASQSDIDWMLYPIYQVPLGGKWSNEKAILLGDAAHAMLPRDESAAYAVDDAIVFSRVLARYIDHPLPKAFEVYDSIRRPKVTHAFQESSKLWKRRNKEAGVFESWIRERLVPLQIRQTESSRQAAFKSDANQVEIPPPRETLGIISGKNMSTSSSVISDTSSFRPTSKGGSSTSSGEPVAIGLVDVSGLAI</sequence>
<evidence type="ECO:0000313" key="9">
    <source>
        <dbReference type="Proteomes" id="UP000054383"/>
    </source>
</evidence>
<dbReference type="EMBL" id="CVMT01000001">
    <property type="protein sequence ID" value="CRG83470.1"/>
    <property type="molecule type" value="Genomic_DNA"/>
</dbReference>
<dbReference type="Pfam" id="PF01494">
    <property type="entry name" value="FAD_binding_3"/>
    <property type="match status" value="1"/>
</dbReference>
<dbReference type="GO" id="GO:0004497">
    <property type="term" value="F:monooxygenase activity"/>
    <property type="evidence" value="ECO:0007669"/>
    <property type="project" value="UniProtKB-KW"/>
</dbReference>
<evidence type="ECO:0000256" key="6">
    <source>
        <dbReference type="SAM" id="MobiDB-lite"/>
    </source>
</evidence>
<dbReference type="InterPro" id="IPR050493">
    <property type="entry name" value="FAD-dep_Monooxygenase_BioMet"/>
</dbReference>
<dbReference type="InterPro" id="IPR036188">
    <property type="entry name" value="FAD/NAD-bd_sf"/>
</dbReference>
<evidence type="ECO:0000256" key="4">
    <source>
        <dbReference type="ARBA" id="ARBA00023002"/>
    </source>
</evidence>
<dbReference type="SUPFAM" id="SSF51905">
    <property type="entry name" value="FAD/NAD(P)-binding domain"/>
    <property type="match status" value="1"/>
</dbReference>
<keyword evidence="4" id="KW-0560">Oxidoreductase</keyword>
<comment type="similarity">
    <text evidence="1">Belongs to the paxM FAD-dependent monooxygenase family.</text>
</comment>
<organism evidence="8 9">
    <name type="scientific">Talaromyces islandicus</name>
    <name type="common">Penicillium islandicum</name>
    <dbReference type="NCBI Taxonomy" id="28573"/>
    <lineage>
        <taxon>Eukaryota</taxon>
        <taxon>Fungi</taxon>
        <taxon>Dikarya</taxon>
        <taxon>Ascomycota</taxon>
        <taxon>Pezizomycotina</taxon>
        <taxon>Eurotiomycetes</taxon>
        <taxon>Eurotiomycetidae</taxon>
        <taxon>Eurotiales</taxon>
        <taxon>Trichocomaceae</taxon>
        <taxon>Talaromyces</taxon>
        <taxon>Talaromyces sect. Islandici</taxon>
    </lineage>
</organism>
<evidence type="ECO:0000256" key="3">
    <source>
        <dbReference type="ARBA" id="ARBA00022827"/>
    </source>
</evidence>
<dbReference type="Proteomes" id="UP000054383">
    <property type="component" value="Unassembled WGS sequence"/>
</dbReference>
<gene>
    <name evidence="8" type="ORF">PISL3812_00821</name>
</gene>
<keyword evidence="9" id="KW-1185">Reference proteome</keyword>
<feature type="domain" description="FAD-binding" evidence="7">
    <location>
        <begin position="4"/>
        <end position="379"/>
    </location>
</feature>
<name>A0A0U1LMD9_TALIS</name>
<dbReference type="OrthoDB" id="16820at2759"/>
<dbReference type="Gene3D" id="3.50.50.60">
    <property type="entry name" value="FAD/NAD(P)-binding domain"/>
    <property type="match status" value="1"/>
</dbReference>
<reference evidence="8 9" key="1">
    <citation type="submission" date="2015-04" db="EMBL/GenBank/DDBJ databases">
        <authorList>
            <person name="Syromyatnikov M.Y."/>
            <person name="Popov V.N."/>
        </authorList>
    </citation>
    <scope>NUCLEOTIDE SEQUENCE [LARGE SCALE GENOMIC DNA]</scope>
    <source>
        <strain evidence="8">WF-38-12</strain>
    </source>
</reference>
<dbReference type="PANTHER" id="PTHR13789:SF309">
    <property type="entry name" value="PUTATIVE (AFU_ORTHOLOGUE AFUA_6G14510)-RELATED"/>
    <property type="match status" value="1"/>
</dbReference>